<gene>
    <name evidence="3" type="ORF">RHD99_03850</name>
</gene>
<evidence type="ECO:0008006" key="5">
    <source>
        <dbReference type="Google" id="ProtNLM"/>
    </source>
</evidence>
<evidence type="ECO:0000313" key="4">
    <source>
        <dbReference type="Proteomes" id="UP001246690"/>
    </source>
</evidence>
<evidence type="ECO:0000256" key="1">
    <source>
        <dbReference type="SAM" id="MobiDB-lite"/>
    </source>
</evidence>
<reference evidence="3 4" key="1">
    <citation type="submission" date="2023-09" db="EMBL/GenBank/DDBJ databases">
        <title>Buttiauxella selenatireducens sp. nov., isolated from the rhizosphere of Cardamine hupingshanesis.</title>
        <authorList>
            <person name="Zhang S."/>
            <person name="Xu Z."/>
            <person name="Wang H."/>
            <person name="Guo Y."/>
        </authorList>
    </citation>
    <scope>NUCLEOTIDE SEQUENCE [LARGE SCALE GENOMIC DNA]</scope>
    <source>
        <strain evidence="3 4">R73</strain>
    </source>
</reference>
<organism evidence="3 4">
    <name type="scientific">Buttiauxella selenatireducens</name>
    <dbReference type="NCBI Taxonomy" id="3073902"/>
    <lineage>
        <taxon>Bacteria</taxon>
        <taxon>Pseudomonadati</taxon>
        <taxon>Pseudomonadota</taxon>
        <taxon>Gammaproteobacteria</taxon>
        <taxon>Enterobacterales</taxon>
        <taxon>Enterobacteriaceae</taxon>
        <taxon>Buttiauxella</taxon>
    </lineage>
</organism>
<name>A0ABY9SC89_9ENTR</name>
<dbReference type="EMBL" id="CP133838">
    <property type="protein sequence ID" value="WMY75123.1"/>
    <property type="molecule type" value="Genomic_DNA"/>
</dbReference>
<proteinExistence type="predicted"/>
<dbReference type="Proteomes" id="UP001246690">
    <property type="component" value="Chromosome"/>
</dbReference>
<keyword evidence="4" id="KW-1185">Reference proteome</keyword>
<feature type="compositionally biased region" description="Polar residues" evidence="1">
    <location>
        <begin position="43"/>
        <end position="56"/>
    </location>
</feature>
<feature type="region of interest" description="Disordered" evidence="1">
    <location>
        <begin position="43"/>
        <end position="81"/>
    </location>
</feature>
<sequence>MKRKNITLVLTLCMSGLYFHNAFAISDAYRAQLENSGCTQVSEANGTCNSEDTNQYDTSDDSSETRHHHHHHRADSDAADDVARGIDRHIAGKYQGQAVDYMEDQGWESLNDERTRWRKAGFIADFDINQNSGQVMGVSVH</sequence>
<accession>A0ABY9SC89</accession>
<feature type="chain" id="PRO_5046605754" description="PepSY domain-containing protein" evidence="2">
    <location>
        <begin position="25"/>
        <end position="141"/>
    </location>
</feature>
<dbReference type="RefSeq" id="WP_309877506.1">
    <property type="nucleotide sequence ID" value="NZ_CP133838.1"/>
</dbReference>
<protein>
    <recommendedName>
        <fullName evidence="5">PepSY domain-containing protein</fullName>
    </recommendedName>
</protein>
<feature type="signal peptide" evidence="2">
    <location>
        <begin position="1"/>
        <end position="24"/>
    </location>
</feature>
<keyword evidence="2" id="KW-0732">Signal</keyword>
<evidence type="ECO:0000256" key="2">
    <source>
        <dbReference type="SAM" id="SignalP"/>
    </source>
</evidence>
<evidence type="ECO:0000313" key="3">
    <source>
        <dbReference type="EMBL" id="WMY75123.1"/>
    </source>
</evidence>